<name>A0A7D3UVI3_9VIRU</name>
<proteinExistence type="predicted"/>
<dbReference type="Proteomes" id="UP001162001">
    <property type="component" value="Segment"/>
</dbReference>
<accession>A0A7D3UVI3</accession>
<protein>
    <submittedName>
        <fullName evidence="1">Uncharacterized protein</fullName>
    </submittedName>
</protein>
<organism evidence="1 2">
    <name type="scientific">Fadolivirus FV1/VV64</name>
    <dbReference type="NCBI Taxonomy" id="3070911"/>
    <lineage>
        <taxon>Viruses</taxon>
        <taxon>Varidnaviria</taxon>
        <taxon>Bamfordvirae</taxon>
        <taxon>Nucleocytoviricota</taxon>
        <taxon>Megaviricetes</taxon>
        <taxon>Imitervirales</taxon>
        <taxon>Mimiviridae</taxon>
        <taxon>Klosneuvirinae</taxon>
        <taxon>Fadolivirus</taxon>
        <taxon>Fadolivirus algeromassiliense</taxon>
    </lineage>
</organism>
<evidence type="ECO:0000313" key="2">
    <source>
        <dbReference type="Proteomes" id="UP001162001"/>
    </source>
</evidence>
<keyword evidence="2" id="KW-1185">Reference proteome</keyword>
<evidence type="ECO:0000313" key="1">
    <source>
        <dbReference type="EMBL" id="QKF94831.1"/>
    </source>
</evidence>
<dbReference type="EMBL" id="MT418680">
    <property type="protein sequence ID" value="QKF94831.1"/>
    <property type="molecule type" value="Genomic_DNA"/>
</dbReference>
<sequence>MINLLKKYVEKSKYISLDSGPLNDTLAENLFKKTAGKITVLKKQLYNNKKYLMKYDSDDDTKRKVHEQELNLIKTICLINQLKNDIIELSYSLKNETGKLTTDTHNKMELCKTDKIMQLQSFINNDLMDEFKQNGKSKTTLSYDLAITQTDRRRFIACSFNLLYFKDNHPIKQIFIDVINFQTLIHSVAYPYSQILTNFWLNLDLMDPIDVKIDVSDEHLIDVDKLNNIIEQFNIEQDVFKAFVDMQISICQATNKPEPSIDDTIYVYYQIAGIGINNPHFVFKLLTTCEGINANEQDKFLNITYLKTSILTMMDSFIE</sequence>
<gene>
    <name evidence="1" type="ORF">Fadolivirus_1_1373</name>
</gene>
<reference evidence="1 2" key="1">
    <citation type="submission" date="2020-04" db="EMBL/GenBank/DDBJ databases">
        <title>Advantages and limits of metagenomic assembly and binning of a giant virus.</title>
        <authorList>
            <person name="Schulz F."/>
            <person name="Andreani J."/>
            <person name="Francis R."/>
            <person name="Boudjemaa H."/>
            <person name="Bou Khalil J.Y."/>
            <person name="Lee J."/>
            <person name="La Scola B."/>
            <person name="Woyke T."/>
        </authorList>
    </citation>
    <scope>NUCLEOTIDE SEQUENCE [LARGE SCALE GENOMIC DNA]</scope>
    <source>
        <strain evidence="1 2">FV1/VV64</strain>
    </source>
</reference>